<dbReference type="OrthoDB" id="767251at2"/>
<accession>A0A3S1BPC2</accession>
<evidence type="ECO:0000313" key="2">
    <source>
        <dbReference type="EMBL" id="NSL88276.1"/>
    </source>
</evidence>
<proteinExistence type="predicted"/>
<dbReference type="InterPro" id="IPR028250">
    <property type="entry name" value="DsbDN"/>
</dbReference>
<sequence>MKNILMTGALLMMISLAGSSYGQSLPPVTWSFNAEKTAAGAATLLIKATMQDGWHIYALNNPANSPVRMAVSFLRQASWRPEGKVIQPEPLTRFEKLFGLNVSYFEKEVVFRQQVTLTQPAATVSGTVEFTACSEQQCLPPQTISFTIHLNR</sequence>
<protein>
    <submittedName>
        <fullName evidence="2">Sugar transporter</fullName>
    </submittedName>
</protein>
<dbReference type="EMBL" id="RIAR02000001">
    <property type="protein sequence ID" value="NSL88276.1"/>
    <property type="molecule type" value="Genomic_DNA"/>
</dbReference>
<evidence type="ECO:0000313" key="3">
    <source>
        <dbReference type="Proteomes" id="UP000281028"/>
    </source>
</evidence>
<dbReference type="AlphaFoldDB" id="A0A3S1BPC2"/>
<reference evidence="2" key="1">
    <citation type="submission" date="2020-05" db="EMBL/GenBank/DDBJ databases">
        <title>Chitinophaga laudate sp. nov., isolated from a tropical peat swamp.</title>
        <authorList>
            <person name="Goh C.B.S."/>
            <person name="Lee M.S."/>
            <person name="Parimannan S."/>
            <person name="Pasbakhsh P."/>
            <person name="Yule C.M."/>
            <person name="Rajandas H."/>
            <person name="Loke S."/>
            <person name="Croft L."/>
            <person name="Tan J.B.L."/>
        </authorList>
    </citation>
    <scope>NUCLEOTIDE SEQUENCE</scope>
    <source>
        <strain evidence="2">Mgbs1</strain>
    </source>
</reference>
<dbReference type="Pfam" id="PF11412">
    <property type="entry name" value="DsbD_N"/>
    <property type="match status" value="1"/>
</dbReference>
<organism evidence="2 3">
    <name type="scientific">Chitinophaga solisilvae</name>
    <dbReference type="NCBI Taxonomy" id="1233460"/>
    <lineage>
        <taxon>Bacteria</taxon>
        <taxon>Pseudomonadati</taxon>
        <taxon>Bacteroidota</taxon>
        <taxon>Chitinophagia</taxon>
        <taxon>Chitinophagales</taxon>
        <taxon>Chitinophagaceae</taxon>
        <taxon>Chitinophaga</taxon>
    </lineage>
</organism>
<comment type="caution">
    <text evidence="2">The sequence shown here is derived from an EMBL/GenBank/DDBJ whole genome shotgun (WGS) entry which is preliminary data.</text>
</comment>
<dbReference type="InterPro" id="IPR036929">
    <property type="entry name" value="DsbDN_sf"/>
</dbReference>
<keyword evidence="3" id="KW-1185">Reference proteome</keyword>
<dbReference type="Proteomes" id="UP000281028">
    <property type="component" value="Unassembled WGS sequence"/>
</dbReference>
<name>A0A3S1BPC2_9BACT</name>
<keyword evidence="2" id="KW-0813">Transport</keyword>
<keyword evidence="2" id="KW-0762">Sugar transport</keyword>
<feature type="domain" description="Thiol:disulfide interchange protein DsbD N-terminal" evidence="1">
    <location>
        <begin position="33"/>
        <end position="147"/>
    </location>
</feature>
<evidence type="ECO:0000259" key="1">
    <source>
        <dbReference type="Pfam" id="PF11412"/>
    </source>
</evidence>
<dbReference type="Gene3D" id="2.60.40.1250">
    <property type="entry name" value="Thiol:disulfide interchange protein DsbD, N-terminal domain"/>
    <property type="match status" value="1"/>
</dbReference>
<gene>
    <name evidence="2" type="ORF">ECE50_015660</name>
</gene>